<accession>A0A6L3MPJ2</accession>
<gene>
    <name evidence="1" type="ORF">F7R25_32910</name>
</gene>
<protein>
    <submittedName>
        <fullName evidence="1">Uncharacterized protein</fullName>
    </submittedName>
</protein>
<dbReference type="RefSeq" id="WP_150999324.1">
    <property type="nucleotide sequence ID" value="NZ_CABVPM010000089.1"/>
</dbReference>
<sequence length="106" mass="12104">MLILEGRLYLRVFRNSETGLVNSSWHLFRALHFMKDKLHGGRAICSSHVLNSFGSALDHGTTLYAALQIRFHRLHIAVKNKKSAKARRFPEDRWMGARANAFKVVG</sequence>
<dbReference type="AlphaFoldDB" id="A0A6L3MPJ2"/>
<organism evidence="1 2">
    <name type="scientific">Burkholderia stagnalis</name>
    <dbReference type="NCBI Taxonomy" id="1503054"/>
    <lineage>
        <taxon>Bacteria</taxon>
        <taxon>Pseudomonadati</taxon>
        <taxon>Pseudomonadota</taxon>
        <taxon>Betaproteobacteria</taxon>
        <taxon>Burkholderiales</taxon>
        <taxon>Burkholderiaceae</taxon>
        <taxon>Burkholderia</taxon>
        <taxon>Burkholderia cepacia complex</taxon>
    </lineage>
</organism>
<reference evidence="1 2" key="1">
    <citation type="submission" date="2019-09" db="EMBL/GenBank/DDBJ databases">
        <title>Draft genome sequences of 48 bacterial type strains from the CCUG.</title>
        <authorList>
            <person name="Tunovic T."/>
            <person name="Pineiro-Iglesias B."/>
            <person name="Unosson C."/>
            <person name="Inganas E."/>
            <person name="Ohlen M."/>
            <person name="Cardew S."/>
            <person name="Jensie-Markopoulos S."/>
            <person name="Salva-Serra F."/>
            <person name="Jaen-Luchoro D."/>
            <person name="Karlsson R."/>
            <person name="Svensson-Stadler L."/>
            <person name="Chun J."/>
            <person name="Moore E."/>
        </authorList>
    </citation>
    <scope>NUCLEOTIDE SEQUENCE [LARGE SCALE GENOMIC DNA]</scope>
    <source>
        <strain evidence="1 2">CCUG 65686</strain>
    </source>
</reference>
<proteinExistence type="predicted"/>
<evidence type="ECO:0000313" key="1">
    <source>
        <dbReference type="EMBL" id="KAB0632489.1"/>
    </source>
</evidence>
<dbReference type="Proteomes" id="UP000473470">
    <property type="component" value="Unassembled WGS sequence"/>
</dbReference>
<comment type="caution">
    <text evidence="1">The sequence shown here is derived from an EMBL/GenBank/DDBJ whole genome shotgun (WGS) entry which is preliminary data.</text>
</comment>
<evidence type="ECO:0000313" key="2">
    <source>
        <dbReference type="Proteomes" id="UP000473470"/>
    </source>
</evidence>
<name>A0A6L3MPJ2_9BURK</name>
<dbReference type="EMBL" id="VZOK01000085">
    <property type="protein sequence ID" value="KAB0632489.1"/>
    <property type="molecule type" value="Genomic_DNA"/>
</dbReference>